<reference evidence="2 3" key="1">
    <citation type="submission" date="2018-07" db="EMBL/GenBank/DDBJ databases">
        <title>Genome sequence of Azospirillum sp. ATCC 49961.</title>
        <authorList>
            <person name="Sant'Anna F.H."/>
            <person name="Baldani J.I."/>
            <person name="Zilli J.E."/>
            <person name="Reis V.M."/>
            <person name="Hartmann A."/>
            <person name="Cruz L."/>
            <person name="de Souza E.M."/>
            <person name="de Oliveira Pedrosa F."/>
            <person name="Passaglia L.M.P."/>
        </authorList>
    </citation>
    <scope>NUCLEOTIDE SEQUENCE [LARGE SCALE GENOMIC DNA]</scope>
    <source>
        <strain evidence="2 3">ATCC 49961</strain>
    </source>
</reference>
<comment type="caution">
    <text evidence="2">The sequence shown here is derived from an EMBL/GenBank/DDBJ whole genome shotgun (WGS) entry which is preliminary data.</text>
</comment>
<evidence type="ECO:0000256" key="1">
    <source>
        <dbReference type="SAM" id="SignalP"/>
    </source>
</evidence>
<feature type="chain" id="PRO_5040733941" description="DnrO protein" evidence="1">
    <location>
        <begin position="27"/>
        <end position="159"/>
    </location>
</feature>
<evidence type="ECO:0000313" key="2">
    <source>
        <dbReference type="EMBL" id="KAA0677700.1"/>
    </source>
</evidence>
<evidence type="ECO:0000313" key="3">
    <source>
        <dbReference type="Proteomes" id="UP000480854"/>
    </source>
</evidence>
<dbReference type="EMBL" id="QOKW01000022">
    <property type="protein sequence ID" value="KAA0677700.1"/>
    <property type="molecule type" value="Genomic_DNA"/>
</dbReference>
<dbReference type="AlphaFoldDB" id="A0A9W7KQK7"/>
<dbReference type="Proteomes" id="UP000480854">
    <property type="component" value="Unassembled WGS sequence"/>
</dbReference>
<protein>
    <recommendedName>
        <fullName evidence="4">DnrO protein</fullName>
    </recommendedName>
</protein>
<organism evidence="2 3">
    <name type="scientific">Roseomonas genomospecies 6</name>
    <dbReference type="NCBI Taxonomy" id="214106"/>
    <lineage>
        <taxon>Bacteria</taxon>
        <taxon>Pseudomonadati</taxon>
        <taxon>Pseudomonadota</taxon>
        <taxon>Alphaproteobacteria</taxon>
        <taxon>Acetobacterales</taxon>
        <taxon>Roseomonadaceae</taxon>
        <taxon>Roseomonas</taxon>
    </lineage>
</organism>
<proteinExistence type="predicted"/>
<name>A0A9W7KQK7_9PROT</name>
<sequence length="159" mass="16580">MSTKTTATGALVGAALIFGAVGPALAALSSHDGHAAGALELSLNQGRKWETDEPLRQGMAAIRKAITQSLGAVHNATYTPAQYASLTATLEQQVDGIVRNCRLPPEADAQLHLILVDIFEGIDGLKSDGGRVSGAMRVLQALDAYGALFDHPGWEPVGH</sequence>
<dbReference type="OrthoDB" id="6933865at2"/>
<dbReference type="RefSeq" id="WP_149471167.1">
    <property type="nucleotide sequence ID" value="NZ_QOKW01000022.1"/>
</dbReference>
<keyword evidence="3" id="KW-1185">Reference proteome</keyword>
<keyword evidence="1" id="KW-0732">Signal</keyword>
<accession>A0A9W7KQK7</accession>
<gene>
    <name evidence="2" type="ORF">DS843_22950</name>
</gene>
<feature type="signal peptide" evidence="1">
    <location>
        <begin position="1"/>
        <end position="26"/>
    </location>
</feature>
<evidence type="ECO:0008006" key="4">
    <source>
        <dbReference type="Google" id="ProtNLM"/>
    </source>
</evidence>